<dbReference type="Proteomes" id="UP001448614">
    <property type="component" value="Unassembled WGS sequence"/>
</dbReference>
<feature type="region of interest" description="Disordered" evidence="1">
    <location>
        <begin position="1"/>
        <end position="48"/>
    </location>
</feature>
<dbReference type="InterPro" id="IPR001173">
    <property type="entry name" value="Glyco_trans_2-like"/>
</dbReference>
<feature type="transmembrane region" description="Helical" evidence="2">
    <location>
        <begin position="359"/>
        <end position="378"/>
    </location>
</feature>
<evidence type="ECO:0000259" key="3">
    <source>
        <dbReference type="Pfam" id="PF00535"/>
    </source>
</evidence>
<keyword evidence="2" id="KW-0812">Transmembrane</keyword>
<comment type="caution">
    <text evidence="4">The sequence shown here is derived from an EMBL/GenBank/DDBJ whole genome shotgun (WGS) entry which is preliminary data.</text>
</comment>
<feature type="domain" description="Glycosyltransferase 2-like" evidence="3">
    <location>
        <begin position="61"/>
        <end position="222"/>
    </location>
</feature>
<feature type="compositionally biased region" description="Polar residues" evidence="1">
    <location>
        <begin position="1"/>
        <end position="10"/>
    </location>
</feature>
<dbReference type="InterPro" id="IPR029044">
    <property type="entry name" value="Nucleotide-diphossugar_trans"/>
</dbReference>
<keyword evidence="5" id="KW-1185">Reference proteome</keyword>
<dbReference type="Pfam" id="PF00535">
    <property type="entry name" value="Glycos_transf_2"/>
    <property type="match status" value="1"/>
</dbReference>
<dbReference type="RefSeq" id="WP_347781880.1">
    <property type="nucleotide sequence ID" value="NZ_JBBMFV010000004.1"/>
</dbReference>
<keyword evidence="4" id="KW-0328">Glycosyltransferase</keyword>
<evidence type="ECO:0000256" key="2">
    <source>
        <dbReference type="SAM" id="Phobius"/>
    </source>
</evidence>
<dbReference type="EC" id="2.4.-.-" evidence="4"/>
<name>A0ABV0GNV4_PAENI</name>
<dbReference type="PANTHER" id="PTHR10859">
    <property type="entry name" value="GLYCOSYL TRANSFERASE"/>
    <property type="match status" value="1"/>
</dbReference>
<reference evidence="4 5" key="1">
    <citation type="journal article" date="2024" name="Appl. Microbiol. Biotechnol.">
        <title>Biosynthetic gene clusters with biotechnological applications in novel Antarctic isolates from Actinomycetota.</title>
        <authorList>
            <person name="Bruna P."/>
            <person name="Nunez-Montero K."/>
            <person name="Contreras M.J."/>
            <person name="Leal K."/>
            <person name="Garcia M."/>
            <person name="Abanto M."/>
            <person name="Barrientos L."/>
        </authorList>
    </citation>
    <scope>NUCLEOTIDE SEQUENCE [LARGE SCALE GENOMIC DNA]</scope>
    <source>
        <strain evidence="4 5">Se16.17</strain>
    </source>
</reference>
<gene>
    <name evidence="4" type="ORF">V3C41_03790</name>
</gene>
<evidence type="ECO:0000313" key="4">
    <source>
        <dbReference type="EMBL" id="MEO3940186.1"/>
    </source>
</evidence>
<dbReference type="SUPFAM" id="SSF53448">
    <property type="entry name" value="Nucleotide-diphospho-sugar transferases"/>
    <property type="match status" value="1"/>
</dbReference>
<accession>A0ABV0GNV4</accession>
<keyword evidence="2" id="KW-0472">Membrane</keyword>
<evidence type="ECO:0000313" key="5">
    <source>
        <dbReference type="Proteomes" id="UP001448614"/>
    </source>
</evidence>
<keyword evidence="4" id="KW-0808">Transferase</keyword>
<proteinExistence type="predicted"/>
<organism evidence="4 5">
    <name type="scientific">Paenarthrobacter nicotinovorans</name>
    <name type="common">Arthrobacter nicotinovorans</name>
    <dbReference type="NCBI Taxonomy" id="29320"/>
    <lineage>
        <taxon>Bacteria</taxon>
        <taxon>Bacillati</taxon>
        <taxon>Actinomycetota</taxon>
        <taxon>Actinomycetes</taxon>
        <taxon>Micrococcales</taxon>
        <taxon>Micrococcaceae</taxon>
        <taxon>Paenarthrobacter</taxon>
    </lineage>
</organism>
<keyword evidence="2" id="KW-1133">Transmembrane helix</keyword>
<protein>
    <submittedName>
        <fullName evidence="4">Glycosyltransferase</fullName>
        <ecNumber evidence="4">2.4.-.-</ecNumber>
    </submittedName>
</protein>
<dbReference type="GO" id="GO:0016757">
    <property type="term" value="F:glycosyltransferase activity"/>
    <property type="evidence" value="ECO:0007669"/>
    <property type="project" value="UniProtKB-KW"/>
</dbReference>
<dbReference type="EMBL" id="JBBMFV010000004">
    <property type="protein sequence ID" value="MEO3940186.1"/>
    <property type="molecule type" value="Genomic_DNA"/>
</dbReference>
<dbReference type="Gene3D" id="3.90.550.10">
    <property type="entry name" value="Spore Coat Polysaccharide Biosynthesis Protein SpsA, Chain A"/>
    <property type="match status" value="1"/>
</dbReference>
<evidence type="ECO:0000256" key="1">
    <source>
        <dbReference type="SAM" id="MobiDB-lite"/>
    </source>
</evidence>
<sequence>MTLTNPTTSAPPRRFHSARFGGGALPASQPELPNVRPENPQLPRRSAVDTGAGVPVLDLTVPVFNEEAHLEKNLRTLHGHLSGTFPHNFRITVADNSSTDSTLRIAERLARELPELRVVRFQERGRGNALRRLWQASPSPVLAYMEADLSTDLSALAPLLAPLLSGHSDLAVGTRLAPASRVVRSGGREFTSRSYNALLRAVLGTRISDAQCGFKAVRADVAHLLLPHTKDDGWFFDTELLVIAERCGLRIHEVPVDWTDDPNSSVDVVRTALADLRGMARLTRDLRPGRFPVRELRLRRDRTAPGTGLPGRVLGAVAWTSLYALFFVLLRSVVDPLPANFIALALMASTTRLRIQGPVVLLLTTLLSTAALAILPVMTTADRWLEGAVLAAAGLAGHIGGYAAGRRRLAPDVT</sequence>
<dbReference type="PANTHER" id="PTHR10859:SF91">
    <property type="entry name" value="DOLICHYL-PHOSPHATE BETA-GLUCOSYLTRANSFERASE"/>
    <property type="match status" value="1"/>
</dbReference>
<feature type="transmembrane region" description="Helical" evidence="2">
    <location>
        <begin position="384"/>
        <end position="404"/>
    </location>
</feature>